<evidence type="ECO:0000256" key="1">
    <source>
        <dbReference type="ARBA" id="ARBA00022670"/>
    </source>
</evidence>
<name>A0A6L7G585_9RHOB</name>
<dbReference type="GO" id="GO:0008233">
    <property type="term" value="F:peptidase activity"/>
    <property type="evidence" value="ECO:0007669"/>
    <property type="project" value="UniProtKB-KW"/>
</dbReference>
<dbReference type="GO" id="GO:0046872">
    <property type="term" value="F:metal ion binding"/>
    <property type="evidence" value="ECO:0007669"/>
    <property type="project" value="UniProtKB-KW"/>
</dbReference>
<dbReference type="Pfam" id="PF01546">
    <property type="entry name" value="Peptidase_M20"/>
    <property type="match status" value="1"/>
</dbReference>
<dbReference type="GO" id="GO:0006508">
    <property type="term" value="P:proteolysis"/>
    <property type="evidence" value="ECO:0007669"/>
    <property type="project" value="UniProtKB-KW"/>
</dbReference>
<dbReference type="AlphaFoldDB" id="A0A6L7G585"/>
<keyword evidence="2" id="KW-0479">Metal-binding</keyword>
<dbReference type="SUPFAM" id="SSF53187">
    <property type="entry name" value="Zn-dependent exopeptidases"/>
    <property type="match status" value="1"/>
</dbReference>
<accession>A0A6L7G585</accession>
<dbReference type="RefSeq" id="WP_160894652.1">
    <property type="nucleotide sequence ID" value="NZ_WUMU01000013.1"/>
</dbReference>
<dbReference type="Proteomes" id="UP000477911">
    <property type="component" value="Unassembled WGS sequence"/>
</dbReference>
<reference evidence="5 6" key="1">
    <citation type="submission" date="2019-12" db="EMBL/GenBank/DDBJ databases">
        <authorList>
            <person name="Li M."/>
        </authorList>
    </citation>
    <scope>NUCLEOTIDE SEQUENCE [LARGE SCALE GENOMIC DNA]</scope>
    <source>
        <strain evidence="5 6">GBMRC 2024</strain>
    </source>
</reference>
<evidence type="ECO:0000256" key="2">
    <source>
        <dbReference type="ARBA" id="ARBA00022723"/>
    </source>
</evidence>
<evidence type="ECO:0000313" key="6">
    <source>
        <dbReference type="Proteomes" id="UP000477911"/>
    </source>
</evidence>
<dbReference type="Gene3D" id="3.40.630.10">
    <property type="entry name" value="Zn peptidases"/>
    <property type="match status" value="1"/>
</dbReference>
<protein>
    <submittedName>
        <fullName evidence="5">M20/M25/M40 family metallo-hydrolase</fullName>
    </submittedName>
</protein>
<comment type="caution">
    <text evidence="5">The sequence shown here is derived from an EMBL/GenBank/DDBJ whole genome shotgun (WGS) entry which is preliminary data.</text>
</comment>
<feature type="domain" description="Peptidase M20 dimerisation" evidence="4">
    <location>
        <begin position="202"/>
        <end position="360"/>
    </location>
</feature>
<keyword evidence="3 5" id="KW-0378">Hydrolase</keyword>
<dbReference type="InterPro" id="IPR051458">
    <property type="entry name" value="Cyt/Met_Dipeptidase"/>
</dbReference>
<evidence type="ECO:0000256" key="3">
    <source>
        <dbReference type="ARBA" id="ARBA00022801"/>
    </source>
</evidence>
<organism evidence="5 6">
    <name type="scientific">Pseudooceanicola albus</name>
    <dbReference type="NCBI Taxonomy" id="2692189"/>
    <lineage>
        <taxon>Bacteria</taxon>
        <taxon>Pseudomonadati</taxon>
        <taxon>Pseudomonadota</taxon>
        <taxon>Alphaproteobacteria</taxon>
        <taxon>Rhodobacterales</taxon>
        <taxon>Paracoccaceae</taxon>
        <taxon>Pseudooceanicola</taxon>
    </lineage>
</organism>
<evidence type="ECO:0000313" key="5">
    <source>
        <dbReference type="EMBL" id="MXN18520.1"/>
    </source>
</evidence>
<dbReference type="Pfam" id="PF07687">
    <property type="entry name" value="M20_dimer"/>
    <property type="match status" value="1"/>
</dbReference>
<keyword evidence="6" id="KW-1185">Reference proteome</keyword>
<dbReference type="InterPro" id="IPR011650">
    <property type="entry name" value="Peptidase_M20_dimer"/>
</dbReference>
<proteinExistence type="predicted"/>
<dbReference type="EMBL" id="WUMU01000013">
    <property type="protein sequence ID" value="MXN18520.1"/>
    <property type="molecule type" value="Genomic_DNA"/>
</dbReference>
<keyword evidence="1" id="KW-0645">Protease</keyword>
<dbReference type="PANTHER" id="PTHR43270">
    <property type="entry name" value="BETA-ALA-HIS DIPEPTIDASE"/>
    <property type="match status" value="1"/>
</dbReference>
<dbReference type="NCBIfam" id="NF006579">
    <property type="entry name" value="PRK09104.1"/>
    <property type="match status" value="1"/>
</dbReference>
<dbReference type="Gene3D" id="3.30.70.360">
    <property type="match status" value="1"/>
</dbReference>
<dbReference type="InterPro" id="IPR002933">
    <property type="entry name" value="Peptidase_M20"/>
</dbReference>
<sequence length="461" mass="48549">MTAPLDTVLARADANLPSSLDTLFGLLRIPSVSTDPAHAGDCREAAGALAAYLETLGLAATVRETAGHPVVLARLDGPEGAPHVLFYGHYDVQPVDPLALWTRDPFDPAILTEASGRKIIAARGASDDKGQLMTFVEALRAWREAAGGLPIGVTLLLEGEEECGSVSLPAFLEENKAELQADFAVICDTGMWDAETPSITTSLRGLVGEEVVIRAADRDLHSGGFGGAAANPLHILSAILADLRNADGRITLPGFYDGVEEVPEELKAQWAALSEGRDPLGAVGLSQLSGEVGRSHLELVWARPTAEVNGIAGGYAGAGFKTVIPAEATAKVSFRLVGHQDPEKIRAAFRAHVRDRLPADCSASFADHGGAIAVQMPWDWPVYDGVKAALAQEWPQPPVLVGGGGSIPIVADFRATLGLDSLMVGFSLGDDRVHSPNEKYNLGSFEGGIRSWVRIIAALAE</sequence>
<dbReference type="PANTHER" id="PTHR43270:SF12">
    <property type="entry name" value="SUCCINYL-DIAMINOPIMELATE DESUCCINYLASE"/>
    <property type="match status" value="1"/>
</dbReference>
<evidence type="ECO:0000259" key="4">
    <source>
        <dbReference type="Pfam" id="PF07687"/>
    </source>
</evidence>
<gene>
    <name evidence="5" type="ORF">GR170_11790</name>
</gene>